<accession>A0A6J8APE8</accession>
<dbReference type="GO" id="GO:0030544">
    <property type="term" value="F:Hsp70 protein binding"/>
    <property type="evidence" value="ECO:0007669"/>
    <property type="project" value="TreeGrafter"/>
</dbReference>
<dbReference type="PANTHER" id="PTHR15600:SF42">
    <property type="entry name" value="SACSIN"/>
    <property type="match status" value="1"/>
</dbReference>
<keyword evidence="2" id="KW-1185">Reference proteome</keyword>
<gene>
    <name evidence="1" type="ORF">MCOR_9872</name>
</gene>
<evidence type="ECO:0000313" key="2">
    <source>
        <dbReference type="Proteomes" id="UP000507470"/>
    </source>
</evidence>
<protein>
    <submittedName>
        <fullName evidence="1">Uncharacterized protein</fullName>
    </submittedName>
</protein>
<dbReference type="PANTHER" id="PTHR15600">
    <property type="entry name" value="SACSIN"/>
    <property type="match status" value="1"/>
</dbReference>
<evidence type="ECO:0000313" key="1">
    <source>
        <dbReference type="EMBL" id="CAC5371406.1"/>
    </source>
</evidence>
<dbReference type="EMBL" id="CACVKT020001759">
    <property type="protein sequence ID" value="CAC5371406.1"/>
    <property type="molecule type" value="Genomic_DNA"/>
</dbReference>
<name>A0A6J8APE8_MYTCO</name>
<dbReference type="InterPro" id="IPR052972">
    <property type="entry name" value="Sacsin_chaperone_reg"/>
</dbReference>
<sequence length="596" mass="68489">MVWHDFDLQAFASVLPNTIAARKYKTQNLAVSWNHENDNIPNKNWLENVWTYIDSVTAQSYIIGPPNPDEYAKLLNPLLSWCLVPCRQSDCSSNEGNKNDVLFPICRAKFVLDLQSYKGPMETALERLALPCLDEHFIYKQDSILSKLVVSVENARSLLRDTKGTNEDDLLNKIKEVPLHVTVSGQKVDLDTTSKVLILDQYVSKIIVTDGVKDWALKTGTILLKSTQNLKSLYIRLGFTTEKYDAIDVYSNFLLPKFDCLPQKYHLSHLLFIRDKLLSVPAGQIFSTKQDKLISILKETAFVPATDGKIFKASHFKSSFNDVMKLMCSPDQFPVAPFSDKQWNEFLKIADIQFKVTPEMIVDFAHIVERLAENGINEEVRKKSKTLVGHIMSRKNVVTEGVLRDISTIRFLLPYKADDWQNKIYKQKDIKLICYRDSVPQSVAYLGWTTCSILPQEADPCRDRQNLDKKQKEIQSQLGIHNEPRIDSVIEHVQNICNALNAMADLNLIEDSHVGCIQEMMKKIYEWLKSKMNKHSDCLKNLNKTPVVFIPDSKMFVTCDRTVKFSIKKMKLKSDHILCEFQMNMENFSNYFSYLV</sequence>
<dbReference type="AlphaFoldDB" id="A0A6J8APE8"/>
<dbReference type="Proteomes" id="UP000507470">
    <property type="component" value="Unassembled WGS sequence"/>
</dbReference>
<reference evidence="1 2" key="1">
    <citation type="submission" date="2020-06" db="EMBL/GenBank/DDBJ databases">
        <authorList>
            <person name="Li R."/>
            <person name="Bekaert M."/>
        </authorList>
    </citation>
    <scope>NUCLEOTIDE SEQUENCE [LARGE SCALE GENOMIC DNA]</scope>
    <source>
        <strain evidence="2">wild</strain>
    </source>
</reference>
<proteinExistence type="predicted"/>
<dbReference type="OrthoDB" id="6160218at2759"/>
<organism evidence="1 2">
    <name type="scientific">Mytilus coruscus</name>
    <name type="common">Sea mussel</name>
    <dbReference type="NCBI Taxonomy" id="42192"/>
    <lineage>
        <taxon>Eukaryota</taxon>
        <taxon>Metazoa</taxon>
        <taxon>Spiralia</taxon>
        <taxon>Lophotrochozoa</taxon>
        <taxon>Mollusca</taxon>
        <taxon>Bivalvia</taxon>
        <taxon>Autobranchia</taxon>
        <taxon>Pteriomorphia</taxon>
        <taxon>Mytilida</taxon>
        <taxon>Mytiloidea</taxon>
        <taxon>Mytilidae</taxon>
        <taxon>Mytilinae</taxon>
        <taxon>Mytilus</taxon>
    </lineage>
</organism>